<organism evidence="6 7">
    <name type="scientific">Geomicrobium halophilum</name>
    <dbReference type="NCBI Taxonomy" id="549000"/>
    <lineage>
        <taxon>Bacteria</taxon>
        <taxon>Bacillati</taxon>
        <taxon>Bacillota</taxon>
        <taxon>Bacilli</taxon>
        <taxon>Bacillales</taxon>
        <taxon>Geomicrobium</taxon>
    </lineage>
</organism>
<evidence type="ECO:0000259" key="5">
    <source>
        <dbReference type="Pfam" id="PF01266"/>
    </source>
</evidence>
<dbReference type="PANTHER" id="PTHR13847">
    <property type="entry name" value="SARCOSINE DEHYDROGENASE-RELATED"/>
    <property type="match status" value="1"/>
</dbReference>
<comment type="caution">
    <text evidence="6">The sequence shown here is derived from an EMBL/GenBank/DDBJ whole genome shotgun (WGS) entry which is preliminary data.</text>
</comment>
<dbReference type="AlphaFoldDB" id="A0A841Q0I0"/>
<dbReference type="InterPro" id="IPR036188">
    <property type="entry name" value="FAD/NAD-bd_sf"/>
</dbReference>
<keyword evidence="3" id="KW-0285">Flavoprotein</keyword>
<dbReference type="Gene3D" id="3.50.50.60">
    <property type="entry name" value="FAD/NAD(P)-binding domain"/>
    <property type="match status" value="1"/>
</dbReference>
<name>A0A841Q0I0_9BACL</name>
<protein>
    <submittedName>
        <fullName evidence="6">D-amino-acid dehydrogenase</fullName>
        <ecNumber evidence="6">1.4.99.-</ecNumber>
    </submittedName>
</protein>
<dbReference type="SUPFAM" id="SSF51905">
    <property type="entry name" value="FAD/NAD(P)-binding domain"/>
    <property type="match status" value="1"/>
</dbReference>
<dbReference type="GO" id="GO:0016491">
    <property type="term" value="F:oxidoreductase activity"/>
    <property type="evidence" value="ECO:0007669"/>
    <property type="project" value="UniProtKB-KW"/>
</dbReference>
<dbReference type="Pfam" id="PF01266">
    <property type="entry name" value="DAO"/>
    <property type="match status" value="1"/>
</dbReference>
<dbReference type="GO" id="GO:0005737">
    <property type="term" value="C:cytoplasm"/>
    <property type="evidence" value="ECO:0007669"/>
    <property type="project" value="TreeGrafter"/>
</dbReference>
<dbReference type="EMBL" id="JACHHJ010000005">
    <property type="protein sequence ID" value="MBB6451203.1"/>
    <property type="molecule type" value="Genomic_DNA"/>
</dbReference>
<proteinExistence type="inferred from homology"/>
<evidence type="ECO:0000256" key="2">
    <source>
        <dbReference type="ARBA" id="ARBA00009410"/>
    </source>
</evidence>
<evidence type="ECO:0000256" key="3">
    <source>
        <dbReference type="ARBA" id="ARBA00022630"/>
    </source>
</evidence>
<keyword evidence="7" id="KW-1185">Reference proteome</keyword>
<feature type="domain" description="FAD dependent oxidoreductase" evidence="5">
    <location>
        <begin position="3"/>
        <end position="350"/>
    </location>
</feature>
<dbReference type="EC" id="1.4.99.-" evidence="6"/>
<evidence type="ECO:0000313" key="7">
    <source>
        <dbReference type="Proteomes" id="UP000568839"/>
    </source>
</evidence>
<evidence type="ECO:0000256" key="1">
    <source>
        <dbReference type="ARBA" id="ARBA00001974"/>
    </source>
</evidence>
<sequence>MNVSVVGGGIVGMSTAYHLAREGTDVTLIDQGHKGQATAAGAGIVCPWISSKKENQAWYTLARGGAHYYQQLIDMLSEDGEDDWGFKRVGSLAVSDQEAELDAIEAGARASRQESPEVGEIARLSNKEARKVFPPLGEHLGAVHLSGAARIDGGQLRDALRRGAEKHGATIIQGKAELHAKGREVQGVYVEEKLHYADHVIMATGAWASEPLASIGVSLPIEPQRGQILHLHIPGAATSEWPIVLPTTSHYMLAFDDSRVVVGASRENGTGFDYRQTAGGIQEVLESGLSIAPKLADSTLSETRIGFRPVTPDEIPIIGRIHHLGNISVANGLGPSGLTMGPYVGKVLSDHTLGKEMELDLSPYDPLRFET</sequence>
<gene>
    <name evidence="6" type="ORF">HNR44_003197</name>
</gene>
<dbReference type="Proteomes" id="UP000568839">
    <property type="component" value="Unassembled WGS sequence"/>
</dbReference>
<dbReference type="SUPFAM" id="SSF54373">
    <property type="entry name" value="FAD-linked reductases, C-terminal domain"/>
    <property type="match status" value="1"/>
</dbReference>
<comment type="cofactor">
    <cofactor evidence="1">
        <name>FAD</name>
        <dbReference type="ChEBI" id="CHEBI:57692"/>
    </cofactor>
</comment>
<dbReference type="PANTHER" id="PTHR13847:SF286">
    <property type="entry name" value="D-AMINO ACID DEHYDROGENASE"/>
    <property type="match status" value="1"/>
</dbReference>
<comment type="similarity">
    <text evidence="2">Belongs to the DadA oxidoreductase family.</text>
</comment>
<evidence type="ECO:0000313" key="6">
    <source>
        <dbReference type="EMBL" id="MBB6451203.1"/>
    </source>
</evidence>
<dbReference type="Gene3D" id="3.30.9.10">
    <property type="entry name" value="D-Amino Acid Oxidase, subunit A, domain 2"/>
    <property type="match status" value="1"/>
</dbReference>
<keyword evidence="4 6" id="KW-0560">Oxidoreductase</keyword>
<evidence type="ECO:0000256" key="4">
    <source>
        <dbReference type="ARBA" id="ARBA00023002"/>
    </source>
</evidence>
<reference evidence="6 7" key="1">
    <citation type="submission" date="2020-08" db="EMBL/GenBank/DDBJ databases">
        <title>Genomic Encyclopedia of Type Strains, Phase IV (KMG-IV): sequencing the most valuable type-strain genomes for metagenomic binning, comparative biology and taxonomic classification.</title>
        <authorList>
            <person name="Goeker M."/>
        </authorList>
    </citation>
    <scope>NUCLEOTIDE SEQUENCE [LARGE SCALE GENOMIC DNA]</scope>
    <source>
        <strain evidence="6 7">DSM 21769</strain>
    </source>
</reference>
<accession>A0A841Q0I0</accession>
<dbReference type="InterPro" id="IPR006076">
    <property type="entry name" value="FAD-dep_OxRdtase"/>
</dbReference>
<dbReference type="RefSeq" id="WP_184405262.1">
    <property type="nucleotide sequence ID" value="NZ_JACHHJ010000005.1"/>
</dbReference>